<dbReference type="Gene3D" id="1.10.1300.10">
    <property type="entry name" value="3'5'-cyclic nucleotide phosphodiesterase, catalytic domain"/>
    <property type="match status" value="1"/>
</dbReference>
<feature type="binding site" evidence="4">
    <location>
        <position position="166"/>
    </location>
    <ligand>
        <name>Zn(2+)</name>
        <dbReference type="ChEBI" id="CHEBI:29105"/>
        <label>1</label>
    </ligand>
</feature>
<dbReference type="CDD" id="cd00077">
    <property type="entry name" value="HDc"/>
    <property type="match status" value="1"/>
</dbReference>
<sequence length="257" mass="29136">MAGSQDLRQPMNLSEQVLQSSGMCQDVGLAMQEMLQGDSHTTARKLLVRASSHIEKAWGTPQMLRPHKVKFDEDEWEPASDKCHWWTFAVNSWLLPCPNAFGLPEESTVRFFRCIENGYLENPYHSRTHAANVLQNMHLLITHGLLQDIRLEGLTILACYLAAIVHDFGHPGVNNDFLIKTRDHLALTHNDASPLENHHISSANLLALSHQELHFTRHMLPEDESNLRSSVIELVLAADMKKHFENRVAIPGSSENW</sequence>
<evidence type="ECO:0000256" key="4">
    <source>
        <dbReference type="PIRSR" id="PIRSR623088-3"/>
    </source>
</evidence>
<evidence type="ECO:0000313" key="7">
    <source>
        <dbReference type="Proteomes" id="UP001485043"/>
    </source>
</evidence>
<feature type="active site" description="Proton donor" evidence="3">
    <location>
        <position position="125"/>
    </location>
</feature>
<accession>A0AAW1SNJ0</accession>
<dbReference type="GO" id="GO:0004114">
    <property type="term" value="F:3',5'-cyclic-nucleotide phosphodiesterase activity"/>
    <property type="evidence" value="ECO:0007669"/>
    <property type="project" value="InterPro"/>
</dbReference>
<dbReference type="SUPFAM" id="SSF109604">
    <property type="entry name" value="HD-domain/PDEase-like"/>
    <property type="match status" value="1"/>
</dbReference>
<dbReference type="InterPro" id="IPR003607">
    <property type="entry name" value="HD/PDEase_dom"/>
</dbReference>
<feature type="binding site" evidence="4">
    <location>
        <position position="167"/>
    </location>
    <ligand>
        <name>Zn(2+)</name>
        <dbReference type="ChEBI" id="CHEBI:29105"/>
        <label>1</label>
    </ligand>
</feature>
<keyword evidence="7" id="KW-1185">Reference proteome</keyword>
<evidence type="ECO:0000259" key="5">
    <source>
        <dbReference type="PROSITE" id="PS51845"/>
    </source>
</evidence>
<reference evidence="6 7" key="1">
    <citation type="journal article" date="2024" name="Nat. Commun.">
        <title>Phylogenomics reveals the evolutionary origins of lichenization in chlorophyte algae.</title>
        <authorList>
            <person name="Puginier C."/>
            <person name="Libourel C."/>
            <person name="Otte J."/>
            <person name="Skaloud P."/>
            <person name="Haon M."/>
            <person name="Grisel S."/>
            <person name="Petersen M."/>
            <person name="Berrin J.G."/>
            <person name="Delaux P.M."/>
            <person name="Dal Grande F."/>
            <person name="Keller J."/>
        </authorList>
    </citation>
    <scope>NUCLEOTIDE SEQUENCE [LARGE SCALE GENOMIC DNA]</scope>
    <source>
        <strain evidence="6 7">SAG 2523</strain>
    </source>
</reference>
<dbReference type="GO" id="GO:0046872">
    <property type="term" value="F:metal ion binding"/>
    <property type="evidence" value="ECO:0007669"/>
    <property type="project" value="UniProtKB-KW"/>
</dbReference>
<dbReference type="Proteomes" id="UP001485043">
    <property type="component" value="Unassembled WGS sequence"/>
</dbReference>
<keyword evidence="2" id="KW-0378">Hydrolase</keyword>
<proteinExistence type="predicted"/>
<dbReference type="GO" id="GO:0007165">
    <property type="term" value="P:signal transduction"/>
    <property type="evidence" value="ECO:0007669"/>
    <property type="project" value="InterPro"/>
</dbReference>
<feature type="domain" description="PDEase" evidence="5">
    <location>
        <begin position="42"/>
        <end position="257"/>
    </location>
</feature>
<dbReference type="PROSITE" id="PS51845">
    <property type="entry name" value="PDEASE_I_2"/>
    <property type="match status" value="1"/>
</dbReference>
<dbReference type="PROSITE" id="PS00126">
    <property type="entry name" value="PDEASE_I_1"/>
    <property type="match status" value="1"/>
</dbReference>
<evidence type="ECO:0000313" key="6">
    <source>
        <dbReference type="EMBL" id="KAK9850630.1"/>
    </source>
</evidence>
<dbReference type="InterPro" id="IPR002073">
    <property type="entry name" value="PDEase_catalytic_dom"/>
</dbReference>
<protein>
    <recommendedName>
        <fullName evidence="5">PDEase domain-containing protein</fullName>
    </recommendedName>
</protein>
<organism evidence="6 7">
    <name type="scientific">Apatococcus fuscideae</name>
    <dbReference type="NCBI Taxonomy" id="2026836"/>
    <lineage>
        <taxon>Eukaryota</taxon>
        <taxon>Viridiplantae</taxon>
        <taxon>Chlorophyta</taxon>
        <taxon>core chlorophytes</taxon>
        <taxon>Trebouxiophyceae</taxon>
        <taxon>Chlorellales</taxon>
        <taxon>Chlorellaceae</taxon>
        <taxon>Apatococcus</taxon>
    </lineage>
</organism>
<dbReference type="InterPro" id="IPR036971">
    <property type="entry name" value="PDEase_catalytic_dom_sf"/>
</dbReference>
<dbReference type="PANTHER" id="PTHR11347">
    <property type="entry name" value="CYCLIC NUCLEOTIDE PHOSPHODIESTERASE"/>
    <property type="match status" value="1"/>
</dbReference>
<gene>
    <name evidence="6" type="ORF">WJX84_005118</name>
</gene>
<evidence type="ECO:0000256" key="2">
    <source>
        <dbReference type="ARBA" id="ARBA00022801"/>
    </source>
</evidence>
<evidence type="ECO:0000256" key="1">
    <source>
        <dbReference type="ARBA" id="ARBA00022723"/>
    </source>
</evidence>
<dbReference type="Pfam" id="PF00233">
    <property type="entry name" value="PDEase_I"/>
    <property type="match status" value="1"/>
</dbReference>
<feature type="binding site" evidence="4">
    <location>
        <position position="167"/>
    </location>
    <ligand>
        <name>Zn(2+)</name>
        <dbReference type="ChEBI" id="CHEBI:29105"/>
        <label>2</label>
    </ligand>
</feature>
<dbReference type="InterPro" id="IPR023174">
    <property type="entry name" value="PDEase_CS"/>
</dbReference>
<name>A0AAW1SNJ0_9CHLO</name>
<dbReference type="EMBL" id="JALJOV010001278">
    <property type="protein sequence ID" value="KAK9850630.1"/>
    <property type="molecule type" value="Genomic_DNA"/>
</dbReference>
<dbReference type="AlphaFoldDB" id="A0AAW1SNJ0"/>
<comment type="caution">
    <text evidence="6">The sequence shown here is derived from an EMBL/GenBank/DDBJ whole genome shotgun (WGS) entry which is preliminary data.</text>
</comment>
<evidence type="ECO:0000256" key="3">
    <source>
        <dbReference type="PIRSR" id="PIRSR623088-1"/>
    </source>
</evidence>
<feature type="binding site" evidence="4">
    <location>
        <position position="129"/>
    </location>
    <ligand>
        <name>Zn(2+)</name>
        <dbReference type="ChEBI" id="CHEBI:29105"/>
        <label>1</label>
    </ligand>
</feature>
<keyword evidence="1 4" id="KW-0479">Metal-binding</keyword>
<dbReference type="InterPro" id="IPR023088">
    <property type="entry name" value="PDEase"/>
</dbReference>
<dbReference type="PRINTS" id="PR00387">
    <property type="entry name" value="PDIESTERASE1"/>
</dbReference>